<evidence type="ECO:0000256" key="9">
    <source>
        <dbReference type="ARBA" id="ARBA00023204"/>
    </source>
</evidence>
<organism evidence="18 19">
    <name type="scientific">Desulfotomaculum nigrificans (strain DSM 14880 / VKM B-2319 / CO-1-SRB)</name>
    <name type="common">Desulfotomaculum carboxydivorans</name>
    <dbReference type="NCBI Taxonomy" id="868595"/>
    <lineage>
        <taxon>Bacteria</taxon>
        <taxon>Bacillati</taxon>
        <taxon>Bacillota</taxon>
        <taxon>Clostridia</taxon>
        <taxon>Eubacteriales</taxon>
        <taxon>Desulfotomaculaceae</taxon>
        <taxon>Desulfotomaculum</taxon>
    </lineage>
</organism>
<dbReference type="GO" id="GO:0033202">
    <property type="term" value="C:DNA helicase complex"/>
    <property type="evidence" value="ECO:0007669"/>
    <property type="project" value="TreeGrafter"/>
</dbReference>
<evidence type="ECO:0000313" key="19">
    <source>
        <dbReference type="Proteomes" id="UP000009226"/>
    </source>
</evidence>
<dbReference type="InterPro" id="IPR014017">
    <property type="entry name" value="DNA_helicase_UvrD-like_C"/>
</dbReference>
<dbReference type="STRING" id="868595.Desca_0900"/>
<gene>
    <name evidence="13" type="primary">addA</name>
    <name evidence="18" type="ordered locus">Desca_0900</name>
</gene>
<dbReference type="InterPro" id="IPR011335">
    <property type="entry name" value="Restrct_endonuc-II-like"/>
</dbReference>
<evidence type="ECO:0000256" key="10">
    <source>
        <dbReference type="ARBA" id="ARBA00023235"/>
    </source>
</evidence>
<evidence type="ECO:0000256" key="8">
    <source>
        <dbReference type="ARBA" id="ARBA00023125"/>
    </source>
</evidence>
<dbReference type="RefSeq" id="WP_013809912.1">
    <property type="nucleotide sequence ID" value="NC_015565.1"/>
</dbReference>
<evidence type="ECO:0000313" key="18">
    <source>
        <dbReference type="EMBL" id="AEF93779.1"/>
    </source>
</evidence>
<dbReference type="EMBL" id="CP002736">
    <property type="protein sequence ID" value="AEF93779.1"/>
    <property type="molecule type" value="Genomic_DNA"/>
</dbReference>
<dbReference type="PANTHER" id="PTHR11070">
    <property type="entry name" value="UVRD / RECB / PCRA DNA HELICASE FAMILY MEMBER"/>
    <property type="match status" value="1"/>
</dbReference>
<comment type="catalytic activity">
    <reaction evidence="12 13">
        <text>ATP + H2O = ADP + phosphate + H(+)</text>
        <dbReference type="Rhea" id="RHEA:13065"/>
        <dbReference type="ChEBI" id="CHEBI:15377"/>
        <dbReference type="ChEBI" id="CHEBI:15378"/>
        <dbReference type="ChEBI" id="CHEBI:30616"/>
        <dbReference type="ChEBI" id="CHEBI:43474"/>
        <dbReference type="ChEBI" id="CHEBI:456216"/>
        <dbReference type="EC" id="5.6.2.4"/>
    </reaction>
</comment>
<dbReference type="GO" id="GO:0005524">
    <property type="term" value="F:ATP binding"/>
    <property type="evidence" value="ECO:0007669"/>
    <property type="project" value="UniProtKB-UniRule"/>
</dbReference>
<dbReference type="Gene3D" id="3.40.50.300">
    <property type="entry name" value="P-loop containing nucleotide triphosphate hydrolases"/>
    <property type="match status" value="4"/>
</dbReference>
<feature type="region of interest" description="Disordered" evidence="15">
    <location>
        <begin position="532"/>
        <end position="553"/>
    </location>
</feature>
<protein>
    <recommendedName>
        <fullName evidence="13">ATP-dependent helicase/nuclease subunit A</fullName>
        <ecNumber evidence="13">3.1.-.-</ecNumber>
        <ecNumber evidence="13">5.6.2.4</ecNumber>
    </recommendedName>
    <alternativeName>
        <fullName evidence="13">ATP-dependent helicase/nuclease AddA</fullName>
    </alternativeName>
    <alternativeName>
        <fullName evidence="13">DNA 3'-5' helicase AddA</fullName>
    </alternativeName>
</protein>
<evidence type="ECO:0000256" key="2">
    <source>
        <dbReference type="ARBA" id="ARBA00022741"/>
    </source>
</evidence>
<keyword evidence="10 13" id="KW-0413">Isomerase</keyword>
<dbReference type="InterPro" id="IPR027417">
    <property type="entry name" value="P-loop_NTPase"/>
</dbReference>
<reference evidence="18 19" key="1">
    <citation type="submission" date="2011-05" db="EMBL/GenBank/DDBJ databases">
        <title>Complete sequence of Desulfotomaculum carboxydivorans CO-1-SRB.</title>
        <authorList>
            <consortium name="US DOE Joint Genome Institute"/>
            <person name="Lucas S."/>
            <person name="Han J."/>
            <person name="Lapidus A."/>
            <person name="Cheng J.-F."/>
            <person name="Goodwin L."/>
            <person name="Pitluck S."/>
            <person name="Peters L."/>
            <person name="Mikhailova N."/>
            <person name="Lu M."/>
            <person name="Han C."/>
            <person name="Tapia R."/>
            <person name="Land M."/>
            <person name="Hauser L."/>
            <person name="Kyrpides N."/>
            <person name="Ivanova N."/>
            <person name="Pagani I."/>
            <person name="Stams A."/>
            <person name="Plugge C."/>
            <person name="Muyzer G."/>
            <person name="Kuever J."/>
            <person name="Parshina S."/>
            <person name="Ivanova A."/>
            <person name="Nazina T."/>
            <person name="Woyke T."/>
        </authorList>
    </citation>
    <scope>NUCLEOTIDE SEQUENCE [LARGE SCALE GENOMIC DNA]</scope>
    <source>
        <strain evidence="19">DSM 14880 / VKM B-2319 / CO-1-SRB</strain>
    </source>
</reference>
<keyword evidence="2 13" id="KW-0547">Nucleotide-binding</keyword>
<keyword evidence="9 13" id="KW-0234">DNA repair</keyword>
<dbReference type="EC" id="3.1.-.-" evidence="13"/>
<keyword evidence="3 13" id="KW-0227">DNA damage</keyword>
<evidence type="ECO:0000259" key="17">
    <source>
        <dbReference type="PROSITE" id="PS51217"/>
    </source>
</evidence>
<dbReference type="CDD" id="cd17932">
    <property type="entry name" value="DEXQc_UvrD"/>
    <property type="match status" value="1"/>
</dbReference>
<dbReference type="InterPro" id="IPR000212">
    <property type="entry name" value="DNA_helicase_UvrD/REP"/>
</dbReference>
<dbReference type="FunFam" id="3.40.50.300:FF:001236">
    <property type="entry name" value="ATP-dependent helicase/nuclease subunit A"/>
    <property type="match status" value="1"/>
</dbReference>
<dbReference type="GO" id="GO:0043138">
    <property type="term" value="F:3'-5' DNA helicase activity"/>
    <property type="evidence" value="ECO:0007669"/>
    <property type="project" value="UniProtKB-UniRule"/>
</dbReference>
<evidence type="ECO:0000256" key="1">
    <source>
        <dbReference type="ARBA" id="ARBA00022722"/>
    </source>
</evidence>
<keyword evidence="7 13" id="KW-0067">ATP-binding</keyword>
<dbReference type="Pfam" id="PF12705">
    <property type="entry name" value="PDDEXK_1"/>
    <property type="match status" value="1"/>
</dbReference>
<dbReference type="NCBIfam" id="TIGR02785">
    <property type="entry name" value="addA_Gpos"/>
    <property type="match status" value="1"/>
</dbReference>
<feature type="compositionally biased region" description="Acidic residues" evidence="15">
    <location>
        <begin position="538"/>
        <end position="553"/>
    </location>
</feature>
<dbReference type="KEGG" id="dca:Desca_0900"/>
<evidence type="ECO:0000256" key="4">
    <source>
        <dbReference type="ARBA" id="ARBA00022801"/>
    </source>
</evidence>
<evidence type="ECO:0000256" key="13">
    <source>
        <dbReference type="HAMAP-Rule" id="MF_01451"/>
    </source>
</evidence>
<dbReference type="GO" id="GO:0008408">
    <property type="term" value="F:3'-5' exonuclease activity"/>
    <property type="evidence" value="ECO:0007669"/>
    <property type="project" value="UniProtKB-UniRule"/>
</dbReference>
<evidence type="ECO:0000259" key="16">
    <source>
        <dbReference type="PROSITE" id="PS51198"/>
    </source>
</evidence>
<dbReference type="GO" id="GO:0000724">
    <property type="term" value="P:double-strand break repair via homologous recombination"/>
    <property type="evidence" value="ECO:0007669"/>
    <property type="project" value="UniProtKB-UniRule"/>
</dbReference>
<comment type="function">
    <text evidence="13">The heterodimer acts as both an ATP-dependent DNA helicase and an ATP-dependent, dual-direction single-stranded exonuclease. Recognizes the chi site generating a DNA molecule suitable for the initiation of homologous recombination. The AddA nuclease domain is required for chi fragment generation; this subunit has the helicase and 3' -&gt; 5' nuclease activities.</text>
</comment>
<comment type="subunit">
    <text evidence="13">Heterodimer of AddA and AddB/RexB.</text>
</comment>
<dbReference type="HOGENOM" id="CLU_001114_3_1_9"/>
<feature type="binding site" evidence="14">
    <location>
        <begin position="25"/>
        <end position="32"/>
    </location>
    <ligand>
        <name>ATP</name>
        <dbReference type="ChEBI" id="CHEBI:30616"/>
    </ligand>
</feature>
<comment type="catalytic activity">
    <reaction evidence="11 13">
        <text>Couples ATP hydrolysis with the unwinding of duplex DNA by translocating in the 3'-5' direction.</text>
        <dbReference type="EC" id="5.6.2.4"/>
    </reaction>
</comment>
<evidence type="ECO:0000256" key="11">
    <source>
        <dbReference type="ARBA" id="ARBA00034617"/>
    </source>
</evidence>
<dbReference type="InterPro" id="IPR014152">
    <property type="entry name" value="AddA"/>
</dbReference>
<feature type="domain" description="UvrD-like helicase C-terminal" evidence="17">
    <location>
        <begin position="516"/>
        <end position="813"/>
    </location>
</feature>
<keyword evidence="19" id="KW-1185">Reference proteome</keyword>
<accession>F6B9T1</accession>
<proteinExistence type="inferred from homology"/>
<keyword evidence="5 13" id="KW-0347">Helicase</keyword>
<evidence type="ECO:0000256" key="7">
    <source>
        <dbReference type="ARBA" id="ARBA00022840"/>
    </source>
</evidence>
<dbReference type="Pfam" id="PF00580">
    <property type="entry name" value="UvrD-helicase"/>
    <property type="match status" value="1"/>
</dbReference>
<feature type="domain" description="UvrD-like helicase ATP-binding" evidence="16">
    <location>
        <begin position="4"/>
        <end position="473"/>
    </location>
</feature>
<dbReference type="SUPFAM" id="SSF52540">
    <property type="entry name" value="P-loop containing nucleoside triphosphate hydrolases"/>
    <property type="match status" value="1"/>
</dbReference>
<keyword evidence="4 13" id="KW-0378">Hydrolase</keyword>
<dbReference type="PROSITE" id="PS51217">
    <property type="entry name" value="UVRD_HELICASE_CTER"/>
    <property type="match status" value="1"/>
</dbReference>
<sequence>MSNPKWTKEQLAAIETRGRNLLVAAAAGAGKTAVLVERIIRMITDPVNPVEIDKLLVVTFTNAAAAEMRERIGLALSKALNANPRSGHLSRQLALLNRASITTLHSFCLDLLRRYFYQLDLDPSFRVADEVEAELLRLEVLEELFEQRYNSDNTTFTTLVDAYGGPRDDAKLQDLVLELYRFSGSHPWPKHWLSGLADGFAIPQEQTLDDLPWINQVKEYIGQELDGVLGMLKQAALLARQPGGPEPYSVTLAADIVNIQSLRDCCGDTWDKMYLSFADLKWGKLKPCKGEIDEALKERAKGLRDKAKERVKEIAATYFYADAELILRDLRSLAPLIQELAQLTIDFMDLYRQKKQAKGLVDFADLEHYCLAILLDEESKPGQLVPSPVARELQEQFAEVLVDEYQDINGVQETILQLVAKPHNRFMVGDVKQSIYRFRLAEPGLFLNKYQQYGVPENGAGCRVDLTKNFRSRSGVVNAVNFVFRQIMTRGAGEVDYDAAAELRYGADFPPREDGAAEEPVELYLIDRKEPEVTAVESQEDSEGAPPDEELEELDADQAEARLVGRRILEMVKGTADRPGPPLKVWDKHAGCYRPVTYRDIVILLRATTGRANTFLEELRSLGIPTYADLSTGYFEAIEVETFLSLLKVIDNPRQDVPLAAVLRSPMVGLKAADLAVIRLCAPAGDFYDAVRTAAGSNLGEVSHVLAGFLENLARWRTQARRGPLADLIWTLYRETGYYDYVGGMVGGTQRQANLRVLYHRAKQYEGTSLRGLFRFLRFVERLRDTGSDLGSARSLSENEDVVRIMSIHKSKGLEFPVVFVAGLGKQFNLRDLTKDMLMHKEMGVGPQIIDLAARVSYPSLPKLLIRQRIKRESVAEEMRVLYVALTRAREKLILVGSVRDLAKSLEKWCGPVNHPNWPLPDGDLLSAKTCLDWLCPAVVRHRAGRELLKLAGCEAEPVQQVATDASSWSVQVVNMADMQGKAVAGQDAYSEWLAHVRKMEPLADNGYLTEIDRRLGWRYPWSEVTARPAKVAVTEIKRRFDLEANQEEDNEFHRPVLTTRPRFLQQHQGLTAAERGSAIHLVMQHIPLDGVPDEEKIDSLLQQLIQKEILTPEQAAVIDPRLIIKFFTSSIGRRVLQAPKVKRELPFSLTLPAIEVYPDLSSQAGRDELVLVQGVIDCLVDEGDGLLLIDYKSDKVWPGQQSPVDRYRGQMNLYTRAVEDILGRRVKERVIYLFENGEILNL</sequence>
<evidence type="ECO:0000256" key="6">
    <source>
        <dbReference type="ARBA" id="ARBA00022839"/>
    </source>
</evidence>
<dbReference type="Pfam" id="PF13361">
    <property type="entry name" value="UvrD_C"/>
    <property type="match status" value="1"/>
</dbReference>
<dbReference type="eggNOG" id="COG1074">
    <property type="taxonomic scope" value="Bacteria"/>
</dbReference>
<keyword evidence="6 13" id="KW-0269">Exonuclease</keyword>
<dbReference type="GO" id="GO:0005829">
    <property type="term" value="C:cytosol"/>
    <property type="evidence" value="ECO:0007669"/>
    <property type="project" value="TreeGrafter"/>
</dbReference>
<dbReference type="EC" id="5.6.2.4" evidence="13"/>
<dbReference type="Proteomes" id="UP000009226">
    <property type="component" value="Chromosome"/>
</dbReference>
<evidence type="ECO:0000256" key="15">
    <source>
        <dbReference type="SAM" id="MobiDB-lite"/>
    </source>
</evidence>
<dbReference type="InterPro" id="IPR014016">
    <property type="entry name" value="UvrD-like_ATP-bd"/>
</dbReference>
<dbReference type="GO" id="GO:0003690">
    <property type="term" value="F:double-stranded DNA binding"/>
    <property type="evidence" value="ECO:0007669"/>
    <property type="project" value="UniProtKB-UniRule"/>
</dbReference>
<evidence type="ECO:0000256" key="5">
    <source>
        <dbReference type="ARBA" id="ARBA00022806"/>
    </source>
</evidence>
<dbReference type="InterPro" id="IPR038726">
    <property type="entry name" value="PDDEXK_AddAB-type"/>
</dbReference>
<comment type="cofactor">
    <cofactor evidence="13">
        <name>Mg(2+)</name>
        <dbReference type="ChEBI" id="CHEBI:18420"/>
    </cofactor>
</comment>
<dbReference type="GO" id="GO:0016887">
    <property type="term" value="F:ATP hydrolysis activity"/>
    <property type="evidence" value="ECO:0007669"/>
    <property type="project" value="RHEA"/>
</dbReference>
<dbReference type="SUPFAM" id="SSF52980">
    <property type="entry name" value="Restriction endonuclease-like"/>
    <property type="match status" value="1"/>
</dbReference>
<dbReference type="PROSITE" id="PS51198">
    <property type="entry name" value="UVRD_HELICASE_ATP_BIND"/>
    <property type="match status" value="1"/>
</dbReference>
<evidence type="ECO:0000256" key="14">
    <source>
        <dbReference type="PROSITE-ProRule" id="PRU00560"/>
    </source>
</evidence>
<evidence type="ECO:0000256" key="12">
    <source>
        <dbReference type="ARBA" id="ARBA00048988"/>
    </source>
</evidence>
<keyword evidence="1 13" id="KW-0540">Nuclease</keyword>
<dbReference type="InterPro" id="IPR011604">
    <property type="entry name" value="PDDEXK-like_dom_sf"/>
</dbReference>
<dbReference type="PANTHER" id="PTHR11070:SF48">
    <property type="entry name" value="ATP-DEPENDENT HELICASE_NUCLEASE SUBUNIT A"/>
    <property type="match status" value="1"/>
</dbReference>
<name>F6B9T1_DESCC</name>
<keyword evidence="8 13" id="KW-0238">DNA-binding</keyword>
<dbReference type="AlphaFoldDB" id="F6B9T1"/>
<comment type="similarity">
    <text evidence="13">Belongs to the helicase family. AddA subfamily.</text>
</comment>
<dbReference type="Gene3D" id="3.90.320.10">
    <property type="match status" value="1"/>
</dbReference>
<dbReference type="HAMAP" id="MF_01451">
    <property type="entry name" value="AddA"/>
    <property type="match status" value="1"/>
</dbReference>
<evidence type="ECO:0000256" key="3">
    <source>
        <dbReference type="ARBA" id="ARBA00022763"/>
    </source>
</evidence>